<dbReference type="InterPro" id="IPR036942">
    <property type="entry name" value="Beta-barrel_TonB_sf"/>
</dbReference>
<keyword evidence="13 14" id="KW-0998">Cell outer membrane</keyword>
<evidence type="ECO:0000256" key="1">
    <source>
        <dbReference type="ARBA" id="ARBA00004571"/>
    </source>
</evidence>
<evidence type="ECO:0000256" key="5">
    <source>
        <dbReference type="ARBA" id="ARBA00022496"/>
    </source>
</evidence>
<keyword evidence="5" id="KW-0410">Iron transport</keyword>
<keyword evidence="19" id="KW-1185">Reference proteome</keyword>
<evidence type="ECO:0000256" key="12">
    <source>
        <dbReference type="ARBA" id="ARBA00023170"/>
    </source>
</evidence>
<reference evidence="18 19" key="1">
    <citation type="submission" date="2021-12" db="EMBL/GenBank/DDBJ databases">
        <title>Genome sequencing of bacteria with rrn-lacking chromosome and rrn-plasmid.</title>
        <authorList>
            <person name="Anda M."/>
            <person name="Iwasaki W."/>
        </authorList>
    </citation>
    <scope>NUCLEOTIDE SEQUENCE [LARGE SCALE GENOMIC DNA]</scope>
    <source>
        <strain evidence="18 19">DSM 100852</strain>
        <plasmid evidence="18 19">pFA1</plasmid>
    </source>
</reference>
<sequence>MRISISLLSKTVLLLLIVVFPFLTLKANVQEKGTLIGKVFTSDHRPAAFVNVVIKNTNKGTTSNEDGEYRINSITPGKHTLMFSFIGLATKSVEIEVAKGEVTAIDDIYLDVDEVQLQEVVLEGRRRYKFDQKNTDFVARMPLENIENPQVYSVITGELLEELQVTDIQSTLQNAPGISNVMQGIGSGGVGVNLYLRGFSVDIATRNGIASAFRTGTDQVNIERIEVIKGPSGTLFGTSVVSSYGGVVNLVTKKPYESFGGAVGYSTGSNDLSRLTVDLNTPLNKDETVLLRVNAAKHSEQSFQGHGRTRNLFFAPSLTYKASDKLTLNLEAEVYDNQSPSVYFNPLRSGIGSMDDLKYDFEHSYGSDYLANNSKSFNVMAEAKYKISDRWTSQTVLTTSNVDNSTHYLFLDFTDDSKANRRIMNIESQFHVTQIQQNFNGAFKVGNMDNKLLVGIDYYDLRTPYRRTQVVYDQIGYDDPVKDINPKKYEGMLADTDAFRVGQRDQHSVSAYVSDVLNVTEKLSVMASLRWDNYKDVESDYSQSYLSPKFGISYQLIKDELSVFGNYMNGFKNVAPDLSSGEVVELKPETATQMEGGVKAELFKGKLSATVSYYDILVKDAIRWVNDGQTWSQMQDVERSSKGFEVEFIANPVKGWNIVAGYANNKSEFSEGNEKVIGNTPHGAPETTINFWTSFKVPQGALKNFGIGFGANHVSDSFVDDNNTVEVPAYSILNGALFYDHPTFRVGVKLNNITDEEYWSNMGTYVQPQKTRNTVVSLSYKF</sequence>
<organism evidence="18 19">
    <name type="scientific">Fulvitalea axinellae</name>
    <dbReference type="NCBI Taxonomy" id="1182444"/>
    <lineage>
        <taxon>Bacteria</taxon>
        <taxon>Pseudomonadati</taxon>
        <taxon>Bacteroidota</taxon>
        <taxon>Cytophagia</taxon>
        <taxon>Cytophagales</taxon>
        <taxon>Persicobacteraceae</taxon>
        <taxon>Fulvitalea</taxon>
    </lineage>
</organism>
<feature type="domain" description="TonB-dependent receptor-like beta-barrel" evidence="16">
    <location>
        <begin position="338"/>
        <end position="753"/>
    </location>
</feature>
<dbReference type="GO" id="GO:0009279">
    <property type="term" value="C:cell outer membrane"/>
    <property type="evidence" value="ECO:0007669"/>
    <property type="project" value="UniProtKB-SubCell"/>
</dbReference>
<dbReference type="Gene3D" id="2.170.130.10">
    <property type="entry name" value="TonB-dependent receptor, plug domain"/>
    <property type="match status" value="1"/>
</dbReference>
<gene>
    <name evidence="18" type="ORF">FUAX_39230</name>
</gene>
<evidence type="ECO:0000259" key="16">
    <source>
        <dbReference type="Pfam" id="PF00593"/>
    </source>
</evidence>
<name>A0AAU9CQP1_9BACT</name>
<keyword evidence="3 14" id="KW-0813">Transport</keyword>
<keyword evidence="12 18" id="KW-0675">Receptor</keyword>
<keyword evidence="4 14" id="KW-1134">Transmembrane beta strand</keyword>
<evidence type="ECO:0000256" key="10">
    <source>
        <dbReference type="ARBA" id="ARBA00023077"/>
    </source>
</evidence>
<dbReference type="InterPro" id="IPR010105">
    <property type="entry name" value="TonB_sidphr_rcpt"/>
</dbReference>
<proteinExistence type="inferred from homology"/>
<dbReference type="PANTHER" id="PTHR32552">
    <property type="entry name" value="FERRICHROME IRON RECEPTOR-RELATED"/>
    <property type="match status" value="1"/>
</dbReference>
<dbReference type="AlphaFoldDB" id="A0AAU9CQP1"/>
<geneLocation type="plasmid" evidence="18 19">
    <name>pFA1</name>
</geneLocation>
<dbReference type="InterPro" id="IPR039426">
    <property type="entry name" value="TonB-dep_rcpt-like"/>
</dbReference>
<evidence type="ECO:0000256" key="11">
    <source>
        <dbReference type="ARBA" id="ARBA00023136"/>
    </source>
</evidence>
<dbReference type="Gene3D" id="2.40.170.20">
    <property type="entry name" value="TonB-dependent receptor, beta-barrel domain"/>
    <property type="match status" value="1"/>
</dbReference>
<dbReference type="Pfam" id="PF00593">
    <property type="entry name" value="TonB_dep_Rec_b-barrel"/>
    <property type="match status" value="1"/>
</dbReference>
<dbReference type="GO" id="GO:0015344">
    <property type="term" value="F:siderophore uptake transmembrane transporter activity"/>
    <property type="evidence" value="ECO:0007669"/>
    <property type="project" value="TreeGrafter"/>
</dbReference>
<evidence type="ECO:0000256" key="9">
    <source>
        <dbReference type="ARBA" id="ARBA00023065"/>
    </source>
</evidence>
<dbReference type="PROSITE" id="PS52016">
    <property type="entry name" value="TONB_DEPENDENT_REC_3"/>
    <property type="match status" value="1"/>
</dbReference>
<dbReference type="SUPFAM" id="SSF56935">
    <property type="entry name" value="Porins"/>
    <property type="match status" value="1"/>
</dbReference>
<evidence type="ECO:0000256" key="6">
    <source>
        <dbReference type="ARBA" id="ARBA00022692"/>
    </source>
</evidence>
<keyword evidence="8" id="KW-0408">Iron</keyword>
<protein>
    <submittedName>
        <fullName evidence="18">TonB-dependent receptor</fullName>
    </submittedName>
</protein>
<dbReference type="Pfam" id="PF13715">
    <property type="entry name" value="CarbopepD_reg_2"/>
    <property type="match status" value="1"/>
</dbReference>
<evidence type="ECO:0000313" key="18">
    <source>
        <dbReference type="EMBL" id="BDD11491.1"/>
    </source>
</evidence>
<evidence type="ECO:0000256" key="14">
    <source>
        <dbReference type="PROSITE-ProRule" id="PRU01360"/>
    </source>
</evidence>
<dbReference type="InterPro" id="IPR013784">
    <property type="entry name" value="Carb-bd-like_fold"/>
</dbReference>
<evidence type="ECO:0000256" key="15">
    <source>
        <dbReference type="RuleBase" id="RU003357"/>
    </source>
</evidence>
<dbReference type="EMBL" id="AP025315">
    <property type="protein sequence ID" value="BDD11491.1"/>
    <property type="molecule type" value="Genomic_DNA"/>
</dbReference>
<evidence type="ECO:0000256" key="7">
    <source>
        <dbReference type="ARBA" id="ARBA00022729"/>
    </source>
</evidence>
<dbReference type="GO" id="GO:0030246">
    <property type="term" value="F:carbohydrate binding"/>
    <property type="evidence" value="ECO:0007669"/>
    <property type="project" value="InterPro"/>
</dbReference>
<dbReference type="KEGG" id="fax:FUAX_39230"/>
<dbReference type="SUPFAM" id="SSF49452">
    <property type="entry name" value="Starch-binding domain-like"/>
    <property type="match status" value="1"/>
</dbReference>
<dbReference type="GO" id="GO:0038023">
    <property type="term" value="F:signaling receptor activity"/>
    <property type="evidence" value="ECO:0007669"/>
    <property type="project" value="InterPro"/>
</dbReference>
<keyword evidence="18" id="KW-0614">Plasmid</keyword>
<comment type="similarity">
    <text evidence="2 14 15">Belongs to the TonB-dependent receptor family.</text>
</comment>
<evidence type="ECO:0000259" key="17">
    <source>
        <dbReference type="Pfam" id="PF07715"/>
    </source>
</evidence>
<evidence type="ECO:0000256" key="2">
    <source>
        <dbReference type="ARBA" id="ARBA00009810"/>
    </source>
</evidence>
<keyword evidence="6 14" id="KW-0812">Transmembrane</keyword>
<keyword evidence="7" id="KW-0732">Signal</keyword>
<dbReference type="InterPro" id="IPR000531">
    <property type="entry name" value="Beta-barrel_TonB"/>
</dbReference>
<dbReference type="GO" id="GO:0015891">
    <property type="term" value="P:siderophore transport"/>
    <property type="evidence" value="ECO:0007669"/>
    <property type="project" value="InterPro"/>
</dbReference>
<keyword evidence="10 15" id="KW-0798">TonB box</keyword>
<evidence type="ECO:0000313" key="19">
    <source>
        <dbReference type="Proteomes" id="UP001348817"/>
    </source>
</evidence>
<evidence type="ECO:0000256" key="4">
    <source>
        <dbReference type="ARBA" id="ARBA00022452"/>
    </source>
</evidence>
<dbReference type="InterPro" id="IPR037066">
    <property type="entry name" value="Plug_dom_sf"/>
</dbReference>
<keyword evidence="9" id="KW-0406">Ion transport</keyword>
<comment type="subcellular location">
    <subcellularLocation>
        <location evidence="1 14">Cell outer membrane</location>
        <topology evidence="1 14">Multi-pass membrane protein</topology>
    </subcellularLocation>
</comment>
<dbReference type="CDD" id="cd01347">
    <property type="entry name" value="ligand_gated_channel"/>
    <property type="match status" value="1"/>
</dbReference>
<evidence type="ECO:0000256" key="8">
    <source>
        <dbReference type="ARBA" id="ARBA00023004"/>
    </source>
</evidence>
<dbReference type="NCBIfam" id="TIGR01783">
    <property type="entry name" value="TonB-siderophor"/>
    <property type="match status" value="1"/>
</dbReference>
<dbReference type="Pfam" id="PF07715">
    <property type="entry name" value="Plug"/>
    <property type="match status" value="1"/>
</dbReference>
<feature type="domain" description="TonB-dependent receptor plug" evidence="17">
    <location>
        <begin position="146"/>
        <end position="239"/>
    </location>
</feature>
<evidence type="ECO:0000256" key="13">
    <source>
        <dbReference type="ARBA" id="ARBA00023237"/>
    </source>
</evidence>
<dbReference type="RefSeq" id="WP_338394983.1">
    <property type="nucleotide sequence ID" value="NZ_AP025315.1"/>
</dbReference>
<dbReference type="InterPro" id="IPR012910">
    <property type="entry name" value="Plug_dom"/>
</dbReference>
<keyword evidence="11 14" id="KW-0472">Membrane</keyword>
<dbReference type="PANTHER" id="PTHR32552:SF68">
    <property type="entry name" value="FERRICHROME OUTER MEMBRANE TRANSPORTER_PHAGE RECEPTOR"/>
    <property type="match status" value="1"/>
</dbReference>
<evidence type="ECO:0000256" key="3">
    <source>
        <dbReference type="ARBA" id="ARBA00022448"/>
    </source>
</evidence>
<dbReference type="Gene3D" id="2.60.40.1120">
    <property type="entry name" value="Carboxypeptidase-like, regulatory domain"/>
    <property type="match status" value="1"/>
</dbReference>
<dbReference type="Proteomes" id="UP001348817">
    <property type="component" value="Plasmid pFA1"/>
</dbReference>
<accession>A0AAU9CQP1</accession>